<comment type="caution">
    <text evidence="1">The sequence shown here is derived from an EMBL/GenBank/DDBJ whole genome shotgun (WGS) entry which is preliminary data.</text>
</comment>
<accession>A0A0M8ML95</accession>
<proteinExistence type="predicted"/>
<reference evidence="1 2" key="1">
    <citation type="submission" date="2015-08" db="EMBL/GenBank/DDBJ databases">
        <title>Whole genome sequence of Flavobacterium akiainvivens IK-1T, from decaying Wikstroemia oahuensis, an endemic Hawaiian shrub.</title>
        <authorList>
            <person name="Wan X."/>
            <person name="Hou S."/>
            <person name="Saito J."/>
            <person name="Donachie S."/>
        </authorList>
    </citation>
    <scope>NUCLEOTIDE SEQUENCE [LARGE SCALE GENOMIC DNA]</scope>
    <source>
        <strain evidence="1 2">IK-1</strain>
    </source>
</reference>
<organism evidence="1 2">
    <name type="scientific">Flavobacterium akiainvivens</name>
    <dbReference type="NCBI Taxonomy" id="1202724"/>
    <lineage>
        <taxon>Bacteria</taxon>
        <taxon>Pseudomonadati</taxon>
        <taxon>Bacteroidota</taxon>
        <taxon>Flavobacteriia</taxon>
        <taxon>Flavobacteriales</taxon>
        <taxon>Flavobacteriaceae</taxon>
        <taxon>Flavobacterium</taxon>
    </lineage>
</organism>
<evidence type="ECO:0000313" key="1">
    <source>
        <dbReference type="EMBL" id="KOS07858.1"/>
    </source>
</evidence>
<keyword evidence="2" id="KW-1185">Reference proteome</keyword>
<dbReference type="AlphaFoldDB" id="A0A0M8ML95"/>
<protein>
    <recommendedName>
        <fullName evidence="3">Phytase-like domain-containing protein</fullName>
    </recommendedName>
</protein>
<dbReference type="EMBL" id="LIYD01000005">
    <property type="protein sequence ID" value="KOS07858.1"/>
    <property type="molecule type" value="Genomic_DNA"/>
</dbReference>
<name>A0A0M8ML95_9FLAO</name>
<dbReference type="PATRIC" id="fig|1202724.3.peg.3880"/>
<evidence type="ECO:0008006" key="3">
    <source>
        <dbReference type="Google" id="ProtNLM"/>
    </source>
</evidence>
<dbReference type="STRING" id="1202724.AM493_18690"/>
<dbReference type="SUPFAM" id="SSF101898">
    <property type="entry name" value="NHL repeat"/>
    <property type="match status" value="1"/>
</dbReference>
<dbReference type="Proteomes" id="UP000037755">
    <property type="component" value="Unassembled WGS sequence"/>
</dbReference>
<sequence length="277" mass="30597">MKYLIALLAVITACSATKENKLKEIASLPLKEVSGLEYINGKLYAIEDSGNKNKLYRLGLDGSIEKSYTQEFKNIDWEDLASDAQGNICIGDFGNNENDRKDLAIYKVAANKPDSLLYKIEFKYPDQTEFPPKKAGLLFDVEAFFEYKGNFYLFTKNRSKGFDGTITLYKVPDAPGSHTATKLGTMNTCDNYKRCAIAGADISPDGTKAVLISGENVWLLTDFANGDFAKATVKQLNLGHLTQKEGICFKDSNTLLIADEKDNGTGGKLYEVKLSDL</sequence>
<evidence type="ECO:0000313" key="2">
    <source>
        <dbReference type="Proteomes" id="UP000037755"/>
    </source>
</evidence>
<dbReference type="RefSeq" id="WP_054409575.1">
    <property type="nucleotide sequence ID" value="NZ_FOYA01000002.1"/>
</dbReference>
<dbReference type="OrthoDB" id="5599486at2"/>
<gene>
    <name evidence="1" type="ORF">AM493_18690</name>
</gene>